<protein>
    <recommendedName>
        <fullName evidence="2">DUF58 domain-containing protein</fullName>
    </recommendedName>
</protein>
<keyword evidence="1" id="KW-0812">Transmembrane</keyword>
<evidence type="ECO:0000313" key="3">
    <source>
        <dbReference type="EMBL" id="KXZ59403.1"/>
    </source>
</evidence>
<feature type="transmembrane region" description="Helical" evidence="1">
    <location>
        <begin position="7"/>
        <end position="40"/>
    </location>
</feature>
<keyword evidence="1" id="KW-0472">Membrane</keyword>
<sequence length="430" mass="47508">MVLTWRTMVFAGIIGVGVVALQTTAAALIGITVLLVGIVVDLLITPSPRRIEAARTAGGKVRLGQETWADLTLHNPTKRTYRLHLRDAWSPSAGAENNRDRCRLAAGESHVRRQTLTPTRRGWLSADKVTLRSFSVLGIAGRQVSFDVPAQVAITPPFLSRRHLPSRLHRLRELEGRTALMVRGMGTEFDSLREYVPGDDVRSIDWRATARAQEVMVKTWRPERDRRVVIVIDSGRLAAKRSAEGTQFDTFVEAAMLLTALAGSAGDRVDVIVADARIRTAFGPLAREKAIPRFDEEIADIFPSLYESDWQVMASEVLKRCSTQALVVFLTPLDAITIQEDVLPSLPLLKRGHQIAFASVSDPQLQDMADEVYSPAQVYRAGAAQREMLNQRALSRAMSASGVYSLTEPEEKLPPALADLYIRLKAQGKL</sequence>
<dbReference type="RefSeq" id="WP_062019737.1">
    <property type="nucleotide sequence ID" value="NZ_LQQC01000004.1"/>
</dbReference>
<dbReference type="InterPro" id="IPR002881">
    <property type="entry name" value="DUF58"/>
</dbReference>
<evidence type="ECO:0000256" key="1">
    <source>
        <dbReference type="SAM" id="Phobius"/>
    </source>
</evidence>
<gene>
    <name evidence="3" type="ORF">Bravens_00337</name>
</gene>
<evidence type="ECO:0000313" key="4">
    <source>
        <dbReference type="Proteomes" id="UP000243589"/>
    </source>
</evidence>
<dbReference type="Pfam" id="PF01882">
    <property type="entry name" value="DUF58"/>
    <property type="match status" value="1"/>
</dbReference>
<reference evidence="3 4" key="1">
    <citation type="submission" date="2016-01" db="EMBL/GenBank/DDBJ databases">
        <title>Use of Whole Genome Sequencing to ascertain that Brevibacterium massiliense (Roux, Raoult 2009) is a later heterotypic synonym of Brevibacterium ravenspurgense (Mages 2008).</title>
        <authorList>
            <person name="Bernier A.-M."/>
            <person name="Burdz T."/>
            <person name="Huynh C."/>
            <person name="Pachecho A.L."/>
            <person name="Wiebe D."/>
            <person name="Bonner C."/>
            <person name="Bernard K."/>
        </authorList>
    </citation>
    <scope>NUCLEOTIDE SEQUENCE [LARGE SCALE GENOMIC DNA]</scope>
    <source>
        <strain evidence="3 4">CCUG56047</strain>
    </source>
</reference>
<proteinExistence type="predicted"/>
<feature type="domain" description="DUF58" evidence="2">
    <location>
        <begin position="192"/>
        <end position="366"/>
    </location>
</feature>
<comment type="caution">
    <text evidence="3">The sequence shown here is derived from an EMBL/GenBank/DDBJ whole genome shotgun (WGS) entry which is preliminary data.</text>
</comment>
<name>A0A150HBB1_9MICO</name>
<dbReference type="PANTHER" id="PTHR33608">
    <property type="entry name" value="BLL2464 PROTEIN"/>
    <property type="match status" value="1"/>
</dbReference>
<keyword evidence="1" id="KW-1133">Transmembrane helix</keyword>
<organism evidence="3 4">
    <name type="scientific">Brevibacterium ravenspurgense</name>
    <dbReference type="NCBI Taxonomy" id="479117"/>
    <lineage>
        <taxon>Bacteria</taxon>
        <taxon>Bacillati</taxon>
        <taxon>Actinomycetota</taxon>
        <taxon>Actinomycetes</taxon>
        <taxon>Micrococcales</taxon>
        <taxon>Brevibacteriaceae</taxon>
        <taxon>Brevibacterium</taxon>
    </lineage>
</organism>
<dbReference type="PANTHER" id="PTHR33608:SF3">
    <property type="entry name" value="SLR2013 PROTEIN"/>
    <property type="match status" value="1"/>
</dbReference>
<evidence type="ECO:0000259" key="2">
    <source>
        <dbReference type="Pfam" id="PF01882"/>
    </source>
</evidence>
<dbReference type="EMBL" id="LQQC01000004">
    <property type="protein sequence ID" value="KXZ59403.1"/>
    <property type="molecule type" value="Genomic_DNA"/>
</dbReference>
<dbReference type="Proteomes" id="UP000243589">
    <property type="component" value="Unassembled WGS sequence"/>
</dbReference>
<dbReference type="PATRIC" id="fig|479117.4.peg.333"/>
<accession>A0A150HBB1</accession>
<dbReference type="AlphaFoldDB" id="A0A150HBB1"/>
<keyword evidence="4" id="KW-1185">Reference proteome</keyword>